<organism evidence="2 3">
    <name type="scientific">Phlyctema vagabunda</name>
    <dbReference type="NCBI Taxonomy" id="108571"/>
    <lineage>
        <taxon>Eukaryota</taxon>
        <taxon>Fungi</taxon>
        <taxon>Dikarya</taxon>
        <taxon>Ascomycota</taxon>
        <taxon>Pezizomycotina</taxon>
        <taxon>Leotiomycetes</taxon>
        <taxon>Helotiales</taxon>
        <taxon>Dermateaceae</taxon>
        <taxon>Phlyctema</taxon>
    </lineage>
</organism>
<feature type="domain" description="DUF7708" evidence="1">
    <location>
        <begin position="84"/>
        <end position="229"/>
    </location>
</feature>
<reference evidence="2 3" key="1">
    <citation type="submission" date="2024-06" db="EMBL/GenBank/DDBJ databases">
        <title>Complete genome of Phlyctema vagabunda strain 19-DSS-EL-015.</title>
        <authorList>
            <person name="Fiorenzani C."/>
        </authorList>
    </citation>
    <scope>NUCLEOTIDE SEQUENCE [LARGE SCALE GENOMIC DNA]</scope>
    <source>
        <strain evidence="2 3">19-DSS-EL-015</strain>
    </source>
</reference>
<dbReference type="Proteomes" id="UP001629113">
    <property type="component" value="Unassembled WGS sequence"/>
</dbReference>
<dbReference type="Pfam" id="PF24809">
    <property type="entry name" value="DUF7708"/>
    <property type="match status" value="1"/>
</dbReference>
<name>A0ABR4PNG8_9HELO</name>
<sequence>MSVHPTAITNIGQEWYMNLDANRSAAAIISTAYEEATQVFSEELTQKECHRIWLKDKCSMDDVLKAVQDAQSHFEAKPQSKAREWLKVFSNRVDHYGKILDVLVQQHPEYVSLAWGTMKFLFLGIVEHEEKTKQMSKALAEIGGILPTTSLSLCLYPTPQMLDAIALLYAKIMRFLVKAVKWYKSSSVRHALGAVLKPWALSYKDAKEEIWEQSRLVDRMVSIAAKAEIRGVHEVVLRAENRAIVAEEQARIHMDLLRGLPGTILAAQAPQIQQLLQLALESKSLQEVVLTSQTDFFQQSKRDQIISTCFLELPTSGASLEYCRSVRDRRKSRSKLRLPDISLLEKWASDLSLAVLFMKSSSAEAEKDFLVNLVSVIKGSGVPVIWALRYSRCWSTGITYIDILRMLVVQALEISTHSLSGTSPITMTSLREAASEADWLRILNRALEGFPQVYIIIDAEVMGMATEHNRREGTKWIELLTQHISGTKLKIFISARNIDEIYVSTHWNSDSWSKLQTDYADTRRTAQLRRQKQRSQRKRRII</sequence>
<accession>A0ABR4PNG8</accession>
<proteinExistence type="predicted"/>
<evidence type="ECO:0000259" key="1">
    <source>
        <dbReference type="Pfam" id="PF24809"/>
    </source>
</evidence>
<gene>
    <name evidence="2" type="ORF">PVAG01_04173</name>
</gene>
<comment type="caution">
    <text evidence="2">The sequence shown here is derived from an EMBL/GenBank/DDBJ whole genome shotgun (WGS) entry which is preliminary data.</text>
</comment>
<keyword evidence="3" id="KW-1185">Reference proteome</keyword>
<evidence type="ECO:0000313" key="3">
    <source>
        <dbReference type="Proteomes" id="UP001629113"/>
    </source>
</evidence>
<protein>
    <recommendedName>
        <fullName evidence="1">DUF7708 domain-containing protein</fullName>
    </recommendedName>
</protein>
<dbReference type="InterPro" id="IPR056125">
    <property type="entry name" value="DUF7708"/>
</dbReference>
<evidence type="ECO:0000313" key="2">
    <source>
        <dbReference type="EMBL" id="KAL3424892.1"/>
    </source>
</evidence>
<dbReference type="EMBL" id="JBFCZG010000003">
    <property type="protein sequence ID" value="KAL3424892.1"/>
    <property type="molecule type" value="Genomic_DNA"/>
</dbReference>